<protein>
    <recommendedName>
        <fullName evidence="3">UDP-N-acetyl-D-mannosamine dehydrogenase</fullName>
        <ecNumber evidence="2">1.1.1.336</ecNumber>
    </recommendedName>
    <alternativeName>
        <fullName evidence="6">UDP-ManNAc 6-dehydrogenase</fullName>
    </alternativeName>
</protein>
<dbReference type="InterPro" id="IPR028359">
    <property type="entry name" value="UDP_ManNAc/GlcNAc_DH"/>
</dbReference>
<reference evidence="10 11" key="1">
    <citation type="journal article" date="2019" name="Int. J. Syst. Evol. Microbiol.">
        <title>The Global Catalogue of Microorganisms (GCM) 10K type strain sequencing project: providing services to taxonomists for standard genome sequencing and annotation.</title>
        <authorList>
            <consortium name="The Broad Institute Genomics Platform"/>
            <consortium name="The Broad Institute Genome Sequencing Center for Infectious Disease"/>
            <person name="Wu L."/>
            <person name="Ma J."/>
        </authorList>
    </citation>
    <scope>NUCLEOTIDE SEQUENCE [LARGE SCALE GENOMIC DNA]</scope>
    <source>
        <strain evidence="10 11">CGMCC 1.12562</strain>
    </source>
</reference>
<keyword evidence="4" id="KW-0560">Oxidoreductase</keyword>
<dbReference type="PANTHER" id="PTHR43491">
    <property type="entry name" value="UDP-N-ACETYL-D-MANNOSAMINE DEHYDROGENASE"/>
    <property type="match status" value="1"/>
</dbReference>
<dbReference type="AlphaFoldDB" id="A0ABD5NC12"/>
<gene>
    <name evidence="10" type="ORF">ACFOKC_03135</name>
</gene>
<dbReference type="InterPro" id="IPR014027">
    <property type="entry name" value="UDP-Glc/GDP-Man_DH_C"/>
</dbReference>
<keyword evidence="11" id="KW-1185">Reference proteome</keyword>
<evidence type="ECO:0000256" key="1">
    <source>
        <dbReference type="ARBA" id="ARBA00006601"/>
    </source>
</evidence>
<evidence type="ECO:0000256" key="8">
    <source>
        <dbReference type="PIRNR" id="PIRNR000124"/>
    </source>
</evidence>
<evidence type="ECO:0000256" key="4">
    <source>
        <dbReference type="ARBA" id="ARBA00023002"/>
    </source>
</evidence>
<dbReference type="Gene3D" id="3.40.50.720">
    <property type="entry name" value="NAD(P)-binding Rossmann-like Domain"/>
    <property type="match status" value="2"/>
</dbReference>
<dbReference type="NCBIfam" id="TIGR03026">
    <property type="entry name" value="NDP-sugDHase"/>
    <property type="match status" value="1"/>
</dbReference>
<dbReference type="InterPro" id="IPR036291">
    <property type="entry name" value="NAD(P)-bd_dom_sf"/>
</dbReference>
<dbReference type="InterPro" id="IPR036220">
    <property type="entry name" value="UDP-Glc/GDP-Man_DH_C_sf"/>
</dbReference>
<name>A0ABD5NC12_9EURY</name>
<dbReference type="PANTHER" id="PTHR43491:SF2">
    <property type="entry name" value="UDP-N-ACETYL-D-MANNOSAMINE DEHYDROGENASE"/>
    <property type="match status" value="1"/>
</dbReference>
<feature type="domain" description="UDP-glucose/GDP-mannose dehydrogenase C-terminal" evidence="9">
    <location>
        <begin position="326"/>
        <end position="426"/>
    </location>
</feature>
<evidence type="ECO:0000259" key="9">
    <source>
        <dbReference type="SMART" id="SM00984"/>
    </source>
</evidence>
<evidence type="ECO:0000256" key="7">
    <source>
        <dbReference type="ARBA" id="ARBA00049130"/>
    </source>
</evidence>
<dbReference type="Pfam" id="PF03720">
    <property type="entry name" value="UDPG_MGDP_dh_C"/>
    <property type="match status" value="1"/>
</dbReference>
<dbReference type="PIRSF" id="PIRSF000124">
    <property type="entry name" value="UDPglc_GDPman_dh"/>
    <property type="match status" value="1"/>
</dbReference>
<dbReference type="GO" id="GO:0089714">
    <property type="term" value="F:UDP-N-acetyl-D-mannosamine dehydrogenase activity"/>
    <property type="evidence" value="ECO:0007669"/>
    <property type="project" value="UniProtKB-EC"/>
</dbReference>
<dbReference type="InterPro" id="IPR001732">
    <property type="entry name" value="UDP-Glc/GDP-Man_DH_N"/>
</dbReference>
<dbReference type="EMBL" id="JBHRWN010000002">
    <property type="protein sequence ID" value="MFC3476711.1"/>
    <property type="molecule type" value="Genomic_DNA"/>
</dbReference>
<evidence type="ECO:0000256" key="2">
    <source>
        <dbReference type="ARBA" id="ARBA00012935"/>
    </source>
</evidence>
<dbReference type="InterPro" id="IPR014026">
    <property type="entry name" value="UDP-Glc/GDP-Man_DH_dimer"/>
</dbReference>
<dbReference type="RefSeq" id="WP_232572145.1">
    <property type="nucleotide sequence ID" value="NZ_CP089466.1"/>
</dbReference>
<evidence type="ECO:0000256" key="5">
    <source>
        <dbReference type="ARBA" id="ARBA00023027"/>
    </source>
</evidence>
<evidence type="ECO:0000313" key="11">
    <source>
        <dbReference type="Proteomes" id="UP001595660"/>
    </source>
</evidence>
<dbReference type="SMART" id="SM00984">
    <property type="entry name" value="UDPG_MGDP_dh_C"/>
    <property type="match status" value="1"/>
</dbReference>
<dbReference type="SUPFAM" id="SSF51735">
    <property type="entry name" value="NAD(P)-binding Rossmann-fold domains"/>
    <property type="match status" value="1"/>
</dbReference>
<dbReference type="GeneID" id="69117373"/>
<keyword evidence="5" id="KW-0520">NAD</keyword>
<comment type="caution">
    <text evidence="10">The sequence shown here is derived from an EMBL/GenBank/DDBJ whole genome shotgun (WGS) entry which is preliminary data.</text>
</comment>
<dbReference type="Proteomes" id="UP001595660">
    <property type="component" value="Unassembled WGS sequence"/>
</dbReference>
<comment type="similarity">
    <text evidence="1 8">Belongs to the UDP-glucose/GDP-mannose dehydrogenase family.</text>
</comment>
<dbReference type="SUPFAM" id="SSF52413">
    <property type="entry name" value="UDP-glucose/GDP-mannose dehydrogenase C-terminal domain"/>
    <property type="match status" value="1"/>
</dbReference>
<dbReference type="Pfam" id="PF00984">
    <property type="entry name" value="UDPG_MGDP_dh"/>
    <property type="match status" value="1"/>
</dbReference>
<dbReference type="InterPro" id="IPR008927">
    <property type="entry name" value="6-PGluconate_DH-like_C_sf"/>
</dbReference>
<comment type="catalytic activity">
    <reaction evidence="7">
        <text>UDP-N-acetyl-alpha-D-mannosamine + 2 NAD(+) + H2O = UDP-N-acetyl-alpha-D-mannosaminouronate + 2 NADH + 3 H(+)</text>
        <dbReference type="Rhea" id="RHEA:25780"/>
        <dbReference type="ChEBI" id="CHEBI:15377"/>
        <dbReference type="ChEBI" id="CHEBI:15378"/>
        <dbReference type="ChEBI" id="CHEBI:57540"/>
        <dbReference type="ChEBI" id="CHEBI:57945"/>
        <dbReference type="ChEBI" id="CHEBI:68623"/>
        <dbReference type="ChEBI" id="CHEBI:70731"/>
        <dbReference type="EC" id="1.1.1.336"/>
    </reaction>
</comment>
<proteinExistence type="inferred from homology"/>
<evidence type="ECO:0000256" key="3">
    <source>
        <dbReference type="ARBA" id="ARBA00016796"/>
    </source>
</evidence>
<dbReference type="PIRSF" id="PIRSF500136">
    <property type="entry name" value="UDP_ManNAc_DH"/>
    <property type="match status" value="1"/>
</dbReference>
<dbReference type="EC" id="1.1.1.336" evidence="2"/>
<dbReference type="SUPFAM" id="SSF48179">
    <property type="entry name" value="6-phosphogluconate dehydrogenase C-terminal domain-like"/>
    <property type="match status" value="1"/>
</dbReference>
<sequence length="439" mass="46662">MSDAATAVAESETERVCVVGLGYVGLPLALAFAEEGVSVLGFDVDESKVDALRAGRDPTGHASDDELAGTDAAFTADPAGIATADYVVVAVPTPVDDGKNPNLDYVEAAGETVGEHMTPGTTVVLESTVYPGATEEVLVPALEEASGLSVGEEFHVGYAPERAAPGETGRGVRDVTRVVSADTDAVRDDLAALYERVVDAGTYRAPNVKTAEAAKVIENVQRDVNIALANELAVVCDHLGLRTQDVLDAAASKWNFHDEYRPGLVGGHCIPVDPLYLVHRSEHEGFSPKLVLQAREVNEYMPKHTAEVTLKGLNRCGKVLRESRVLVLGLAYKANVGDIRTSEVHGVLNELREYGVDVVGYDPHVDPDEARDAFDVPLADDPTLDGYDAVVLATGHDAFAEFEPSDFARELGEDALLVDVPGLFERGAVESTGVQYAEL</sequence>
<evidence type="ECO:0000256" key="6">
    <source>
        <dbReference type="ARBA" id="ARBA00030172"/>
    </source>
</evidence>
<dbReference type="InterPro" id="IPR017476">
    <property type="entry name" value="UDP-Glc/GDP-Man"/>
</dbReference>
<organism evidence="10 11">
    <name type="scientific">Halobacterium litoreum</name>
    <dbReference type="NCBI Taxonomy" id="2039234"/>
    <lineage>
        <taxon>Archaea</taxon>
        <taxon>Methanobacteriati</taxon>
        <taxon>Methanobacteriota</taxon>
        <taxon>Stenosarchaea group</taxon>
        <taxon>Halobacteria</taxon>
        <taxon>Halobacteriales</taxon>
        <taxon>Halobacteriaceae</taxon>
        <taxon>Halobacterium</taxon>
    </lineage>
</organism>
<evidence type="ECO:0000313" key="10">
    <source>
        <dbReference type="EMBL" id="MFC3476711.1"/>
    </source>
</evidence>
<dbReference type="Pfam" id="PF03721">
    <property type="entry name" value="UDPG_MGDP_dh_N"/>
    <property type="match status" value="1"/>
</dbReference>
<accession>A0ABD5NC12</accession>